<name>A0A415EXJ1_ENTCA</name>
<dbReference type="Pfam" id="PF13529">
    <property type="entry name" value="Peptidase_C39_2"/>
    <property type="match status" value="1"/>
</dbReference>
<feature type="domain" description="Peptidase C39" evidence="2">
    <location>
        <begin position="100"/>
        <end position="236"/>
    </location>
</feature>
<dbReference type="InterPro" id="IPR005074">
    <property type="entry name" value="Peptidase_C39"/>
</dbReference>
<dbReference type="PROSITE" id="PS50990">
    <property type="entry name" value="PEPTIDASE_C39"/>
    <property type="match status" value="1"/>
</dbReference>
<dbReference type="InterPro" id="IPR039564">
    <property type="entry name" value="Peptidase_C39-like"/>
</dbReference>
<dbReference type="GO" id="GO:0016020">
    <property type="term" value="C:membrane"/>
    <property type="evidence" value="ECO:0007669"/>
    <property type="project" value="InterPro"/>
</dbReference>
<evidence type="ECO:0000256" key="1">
    <source>
        <dbReference type="SAM" id="Phobius"/>
    </source>
</evidence>
<dbReference type="EMBL" id="QRMZ01000002">
    <property type="protein sequence ID" value="RHK07973.1"/>
    <property type="molecule type" value="Genomic_DNA"/>
</dbReference>
<keyword evidence="1" id="KW-0812">Transmembrane</keyword>
<dbReference type="Proteomes" id="UP000286288">
    <property type="component" value="Unassembled WGS sequence"/>
</dbReference>
<accession>A0A415EXJ1</accession>
<dbReference type="GO" id="GO:0005524">
    <property type="term" value="F:ATP binding"/>
    <property type="evidence" value="ECO:0007669"/>
    <property type="project" value="InterPro"/>
</dbReference>
<evidence type="ECO:0000313" key="3">
    <source>
        <dbReference type="EMBL" id="RHK07973.1"/>
    </source>
</evidence>
<reference evidence="3 4" key="1">
    <citation type="submission" date="2018-08" db="EMBL/GenBank/DDBJ databases">
        <title>A genome reference for cultivated species of the human gut microbiota.</title>
        <authorList>
            <person name="Zou Y."/>
            <person name="Xue W."/>
            <person name="Luo G."/>
        </authorList>
    </citation>
    <scope>NUCLEOTIDE SEQUENCE [LARGE SCALE GENOMIC DNA]</scope>
    <source>
        <strain evidence="3 4">AF48-16</strain>
    </source>
</reference>
<evidence type="ECO:0000313" key="4">
    <source>
        <dbReference type="Proteomes" id="UP000286288"/>
    </source>
</evidence>
<gene>
    <name evidence="3" type="ORF">DW084_02290</name>
</gene>
<dbReference type="AlphaFoldDB" id="A0A415EXJ1"/>
<dbReference type="Gene3D" id="3.90.70.10">
    <property type="entry name" value="Cysteine proteinases"/>
    <property type="match status" value="1"/>
</dbReference>
<protein>
    <recommendedName>
        <fullName evidence="2">Peptidase C39 domain-containing protein</fullName>
    </recommendedName>
</protein>
<feature type="transmembrane region" description="Helical" evidence="1">
    <location>
        <begin position="12"/>
        <end position="30"/>
    </location>
</feature>
<comment type="caution">
    <text evidence="3">The sequence shown here is derived from an EMBL/GenBank/DDBJ whole genome shotgun (WGS) entry which is preliminary data.</text>
</comment>
<dbReference type="GO" id="GO:0006508">
    <property type="term" value="P:proteolysis"/>
    <property type="evidence" value="ECO:0007669"/>
    <property type="project" value="InterPro"/>
</dbReference>
<keyword evidence="1" id="KW-0472">Membrane</keyword>
<evidence type="ECO:0000259" key="2">
    <source>
        <dbReference type="PROSITE" id="PS50990"/>
    </source>
</evidence>
<sequence length="240" mass="27299">MQKQTDVYRKRRPMVVLAGLVLIWIGFNRISHHVLYGELSEHVHTVVAYDESYDDEYIYSQAIFSEDINAYLGEMDITTPIFLQTNEEWADRSYGNDGSQTLAENGCAIASLAMVQSYLEGYPISPLEVLDWAGDHYYVDGQGTDWRIFSDFADANGYNYYDLGTDLASVEAYLQQNHPVIVSVTPGEFTDGGHIMVLGGMMDDQVFVLDPNDNPQKSHYSIYYTLDEIADQSLRFWTFS</sequence>
<keyword evidence="1" id="KW-1133">Transmembrane helix</keyword>
<proteinExistence type="predicted"/>
<dbReference type="GO" id="GO:0008233">
    <property type="term" value="F:peptidase activity"/>
    <property type="evidence" value="ECO:0007669"/>
    <property type="project" value="InterPro"/>
</dbReference>
<organism evidence="3 4">
    <name type="scientific">Enterococcus casseliflavus</name>
    <name type="common">Enterococcus flavescens</name>
    <dbReference type="NCBI Taxonomy" id="37734"/>
    <lineage>
        <taxon>Bacteria</taxon>
        <taxon>Bacillati</taxon>
        <taxon>Bacillota</taxon>
        <taxon>Bacilli</taxon>
        <taxon>Lactobacillales</taxon>
        <taxon>Enterococcaceae</taxon>
        <taxon>Enterococcus</taxon>
    </lineage>
</organism>